<reference evidence="3 4" key="1">
    <citation type="submission" date="2024-05" db="EMBL/GenBank/DDBJ databases">
        <title>Culex pipiens pipiens assembly and annotation.</title>
        <authorList>
            <person name="Alout H."/>
            <person name="Durand T."/>
        </authorList>
    </citation>
    <scope>NUCLEOTIDE SEQUENCE [LARGE SCALE GENOMIC DNA]</scope>
    <source>
        <strain evidence="3">HA-2024</strain>
        <tissue evidence="3">Whole body</tissue>
    </source>
</reference>
<dbReference type="PANTHER" id="PTHR24006:SF925">
    <property type="entry name" value="UBIQUITINYL HYDROLASE 1"/>
    <property type="match status" value="1"/>
</dbReference>
<dbReference type="InterPro" id="IPR038765">
    <property type="entry name" value="Papain-like_cys_pep_sf"/>
</dbReference>
<accession>A0ABD1CSS2</accession>
<dbReference type="InterPro" id="IPR001394">
    <property type="entry name" value="Peptidase_C19_UCH"/>
</dbReference>
<comment type="caution">
    <text evidence="3">The sequence shown here is derived from an EMBL/GenBank/DDBJ whole genome shotgun (WGS) entry which is preliminary data.</text>
</comment>
<dbReference type="SUPFAM" id="SSF54001">
    <property type="entry name" value="Cysteine proteinases"/>
    <property type="match status" value="1"/>
</dbReference>
<comment type="similarity">
    <text evidence="1">Belongs to the peptidase C19 family.</text>
</comment>
<proteinExistence type="inferred from homology"/>
<dbReference type="Pfam" id="PF00443">
    <property type="entry name" value="UCH"/>
    <property type="match status" value="1"/>
</dbReference>
<dbReference type="AlphaFoldDB" id="A0ABD1CSS2"/>
<evidence type="ECO:0000313" key="4">
    <source>
        <dbReference type="Proteomes" id="UP001562425"/>
    </source>
</evidence>
<gene>
    <name evidence="3" type="ORF">pipiens_014916</name>
</gene>
<evidence type="ECO:0000256" key="1">
    <source>
        <dbReference type="ARBA" id="ARBA00009085"/>
    </source>
</evidence>
<keyword evidence="4" id="KW-1185">Reference proteome</keyword>
<sequence>MEPYTVSGLARIERMVIDDCVEAGESSETRYQLTGIVVHSGQASGGHYFSFILHKTPDGVEKWYKFDDGEVSECKMNDDDEMKAQCFGGDYMGEVYDNNLKRMQYRRQKRWWNAYMLFYTRYDHTTKEA</sequence>
<evidence type="ECO:0000313" key="3">
    <source>
        <dbReference type="EMBL" id="KAL1379426.1"/>
    </source>
</evidence>
<dbReference type="EMBL" id="JBEHCU010009688">
    <property type="protein sequence ID" value="KAL1379426.1"/>
    <property type="molecule type" value="Genomic_DNA"/>
</dbReference>
<organism evidence="3 4">
    <name type="scientific">Culex pipiens pipiens</name>
    <name type="common">Northern house mosquito</name>
    <dbReference type="NCBI Taxonomy" id="38569"/>
    <lineage>
        <taxon>Eukaryota</taxon>
        <taxon>Metazoa</taxon>
        <taxon>Ecdysozoa</taxon>
        <taxon>Arthropoda</taxon>
        <taxon>Hexapoda</taxon>
        <taxon>Insecta</taxon>
        <taxon>Pterygota</taxon>
        <taxon>Neoptera</taxon>
        <taxon>Endopterygota</taxon>
        <taxon>Diptera</taxon>
        <taxon>Nematocera</taxon>
        <taxon>Culicoidea</taxon>
        <taxon>Culicidae</taxon>
        <taxon>Culicinae</taxon>
        <taxon>Culicini</taxon>
        <taxon>Culex</taxon>
        <taxon>Culex</taxon>
    </lineage>
</organism>
<protein>
    <recommendedName>
        <fullName evidence="2">USP domain-containing protein</fullName>
    </recommendedName>
</protein>
<feature type="domain" description="USP" evidence="2">
    <location>
        <begin position="1"/>
        <end position="122"/>
    </location>
</feature>
<dbReference type="PROSITE" id="PS50235">
    <property type="entry name" value="USP_3"/>
    <property type="match status" value="1"/>
</dbReference>
<dbReference type="Proteomes" id="UP001562425">
    <property type="component" value="Unassembled WGS sequence"/>
</dbReference>
<name>A0ABD1CSS2_CULPP</name>
<dbReference type="PANTHER" id="PTHR24006">
    <property type="entry name" value="UBIQUITIN CARBOXYL-TERMINAL HYDROLASE"/>
    <property type="match status" value="1"/>
</dbReference>
<dbReference type="Gene3D" id="3.90.70.10">
    <property type="entry name" value="Cysteine proteinases"/>
    <property type="match status" value="1"/>
</dbReference>
<evidence type="ECO:0000259" key="2">
    <source>
        <dbReference type="PROSITE" id="PS50235"/>
    </source>
</evidence>
<dbReference type="InterPro" id="IPR050164">
    <property type="entry name" value="Peptidase_C19"/>
</dbReference>
<dbReference type="InterPro" id="IPR018200">
    <property type="entry name" value="USP_CS"/>
</dbReference>
<dbReference type="InterPro" id="IPR028889">
    <property type="entry name" value="USP"/>
</dbReference>
<dbReference type="PROSITE" id="PS00973">
    <property type="entry name" value="USP_2"/>
    <property type="match status" value="1"/>
</dbReference>